<dbReference type="InterPro" id="IPR043502">
    <property type="entry name" value="DNA/RNA_pol_sf"/>
</dbReference>
<accession>M1W734</accession>
<feature type="domain" description="Reverse transcriptase Ty1/copia-type" evidence="4">
    <location>
        <begin position="297"/>
        <end position="370"/>
    </location>
</feature>
<evidence type="ECO:0000256" key="3">
    <source>
        <dbReference type="SAM" id="MobiDB-lite"/>
    </source>
</evidence>
<dbReference type="Proteomes" id="UP000016801">
    <property type="component" value="Unassembled WGS sequence"/>
</dbReference>
<feature type="region of interest" description="Disordered" evidence="3">
    <location>
        <begin position="1"/>
        <end position="99"/>
    </location>
</feature>
<protein>
    <recommendedName>
        <fullName evidence="4">Reverse transcriptase Ty1/copia-type domain-containing protein</fullName>
    </recommendedName>
</protein>
<dbReference type="Pfam" id="PF07727">
    <property type="entry name" value="RVT_2"/>
    <property type="match status" value="2"/>
</dbReference>
<evidence type="ECO:0000313" key="6">
    <source>
        <dbReference type="Proteomes" id="UP000016801"/>
    </source>
</evidence>
<gene>
    <name evidence="5" type="ORF">CPUR_01692</name>
</gene>
<comment type="subcellular location">
    <subcellularLocation>
        <location evidence="1">Mitochondrion</location>
    </subcellularLocation>
</comment>
<dbReference type="OrthoDB" id="5022336at2759"/>
<reference evidence="5 6" key="1">
    <citation type="journal article" date="2013" name="PLoS Genet.">
        <title>Plant-symbiotic fungi as chemical engineers: Multi-genome analysis of the Clavicipitaceae reveals dynamics of alkaloid loci.</title>
        <authorList>
            <person name="Schardl C.L."/>
            <person name="Young C.A."/>
            <person name="Hesse U."/>
            <person name="Amyotte S.G."/>
            <person name="Andreeva K."/>
            <person name="Calie P.J."/>
            <person name="Fleetwood D.J."/>
            <person name="Haws D.C."/>
            <person name="Moore N."/>
            <person name="Oeser B."/>
            <person name="Panaccione D.G."/>
            <person name="Schweri K.K."/>
            <person name="Voisey C.R."/>
            <person name="Farman M.L."/>
            <person name="Jaromczyk J.W."/>
            <person name="Roe B.A."/>
            <person name="O'Sullivan D.M."/>
            <person name="Scott B."/>
            <person name="Tudzynski P."/>
            <person name="An Z."/>
            <person name="Arnaoudova E.G."/>
            <person name="Bullock C.T."/>
            <person name="Charlton N.D."/>
            <person name="Chen L."/>
            <person name="Cox M."/>
            <person name="Dinkins R.D."/>
            <person name="Florea S."/>
            <person name="Glenn A.E."/>
            <person name="Gordon A."/>
            <person name="Gueldener U."/>
            <person name="Harris D.R."/>
            <person name="Hollin W."/>
            <person name="Jaromczyk J."/>
            <person name="Johnson R.D."/>
            <person name="Khan A.K."/>
            <person name="Leistner E."/>
            <person name="Leuchtmann A."/>
            <person name="Li C."/>
            <person name="Liu J."/>
            <person name="Liu J."/>
            <person name="Liu M."/>
            <person name="Mace W."/>
            <person name="Machado C."/>
            <person name="Nagabhyru P."/>
            <person name="Pan J."/>
            <person name="Schmid J."/>
            <person name="Sugawara K."/>
            <person name="Steiner U."/>
            <person name="Takach J.E."/>
            <person name="Tanaka E."/>
            <person name="Webb J.S."/>
            <person name="Wilson E.V."/>
            <person name="Wiseman J.L."/>
            <person name="Yoshida R."/>
            <person name="Zeng Z."/>
        </authorList>
    </citation>
    <scope>NUCLEOTIDE SEQUENCE [LARGE SCALE GENOMIC DNA]</scope>
    <source>
        <strain evidence="5 6">20.1</strain>
    </source>
</reference>
<keyword evidence="6" id="KW-1185">Reference proteome</keyword>
<feature type="domain" description="Reverse transcriptase Ty1/copia-type" evidence="4">
    <location>
        <begin position="163"/>
        <end position="296"/>
    </location>
</feature>
<dbReference type="InterPro" id="IPR013103">
    <property type="entry name" value="RVT_2"/>
</dbReference>
<dbReference type="HOGENOM" id="CLU_743947_0_0_1"/>
<dbReference type="VEuPathDB" id="FungiDB:CPUR_01692"/>
<name>M1W734_CLAP2</name>
<proteinExistence type="predicted"/>
<keyword evidence="2" id="KW-0496">Mitochondrion</keyword>
<dbReference type="eggNOG" id="KOG0017">
    <property type="taxonomic scope" value="Eukaryota"/>
</dbReference>
<dbReference type="GO" id="GO:0005739">
    <property type="term" value="C:mitochondrion"/>
    <property type="evidence" value="ECO:0007669"/>
    <property type="project" value="UniProtKB-SubCell"/>
</dbReference>
<dbReference type="EMBL" id="CAGA01000007">
    <property type="protein sequence ID" value="CCE28218.1"/>
    <property type="molecule type" value="Genomic_DNA"/>
</dbReference>
<evidence type="ECO:0000259" key="4">
    <source>
        <dbReference type="Pfam" id="PF07727"/>
    </source>
</evidence>
<dbReference type="STRING" id="1111077.M1W734"/>
<dbReference type="SUPFAM" id="SSF56672">
    <property type="entry name" value="DNA/RNA polymerases"/>
    <property type="match status" value="1"/>
</dbReference>
<dbReference type="AlphaFoldDB" id="M1W734"/>
<evidence type="ECO:0000256" key="2">
    <source>
        <dbReference type="ARBA" id="ARBA00023128"/>
    </source>
</evidence>
<comment type="caution">
    <text evidence="5">The sequence shown here is derived from an EMBL/GenBank/DDBJ whole genome shotgun (WGS) entry which is preliminary data.</text>
</comment>
<sequence>MHPPVSAEQGHDINVSTASTKRVGDSANSPRPAKRLYTYACTSGSPPASQPGGDTSDGPNLFIDGLTPQDSPPSSTPQDNYPTSIIERHTSRLPYRSTRGQYSDNTIQRYGHSLVIAAVGALMLASEATIIEPRSLKEARNDAACWQHWFNAMKMEYTSLDTNKTWTLVPRPGNRKTLGAKWVYKLKRGPSGEIVRHKARWVVRGFEQEEGLDYQETFASVVKPMSYKVLFAIAAALNLELHQMDVKTAFLYGLIDDLVYVEQPEGFNDGTDRVCLLNKALYGLKQSPRIWYNTLAGNLYVAIYVDDLLLAGPDLDDIKAVKAALSKRFEMEDLGKCHHYLGMEIVRDRPNRTIRLNQRAYTQKILGEFQTD</sequence>
<evidence type="ECO:0000313" key="5">
    <source>
        <dbReference type="EMBL" id="CCE28218.1"/>
    </source>
</evidence>
<organism evidence="5 6">
    <name type="scientific">Claviceps purpurea (strain 20.1)</name>
    <name type="common">Ergot fungus</name>
    <name type="synonym">Sphacelia segetum</name>
    <dbReference type="NCBI Taxonomy" id="1111077"/>
    <lineage>
        <taxon>Eukaryota</taxon>
        <taxon>Fungi</taxon>
        <taxon>Dikarya</taxon>
        <taxon>Ascomycota</taxon>
        <taxon>Pezizomycotina</taxon>
        <taxon>Sordariomycetes</taxon>
        <taxon>Hypocreomycetidae</taxon>
        <taxon>Hypocreales</taxon>
        <taxon>Clavicipitaceae</taxon>
        <taxon>Claviceps</taxon>
    </lineage>
</organism>
<evidence type="ECO:0000256" key="1">
    <source>
        <dbReference type="ARBA" id="ARBA00004173"/>
    </source>
</evidence>